<evidence type="ECO:0000256" key="4">
    <source>
        <dbReference type="SAM" id="MobiDB-lite"/>
    </source>
</evidence>
<organism evidence="6 7">
    <name type="scientific">Actinia tenebrosa</name>
    <name type="common">Australian red waratah sea anemone</name>
    <dbReference type="NCBI Taxonomy" id="6105"/>
    <lineage>
        <taxon>Eukaryota</taxon>
        <taxon>Metazoa</taxon>
        <taxon>Cnidaria</taxon>
        <taxon>Anthozoa</taxon>
        <taxon>Hexacorallia</taxon>
        <taxon>Actiniaria</taxon>
        <taxon>Actiniidae</taxon>
        <taxon>Actinia</taxon>
    </lineage>
</organism>
<dbReference type="InterPro" id="IPR036388">
    <property type="entry name" value="WH-like_DNA-bd_sf"/>
</dbReference>
<dbReference type="PROSITE" id="PS50039">
    <property type="entry name" value="FORK_HEAD_3"/>
    <property type="match status" value="1"/>
</dbReference>
<dbReference type="InterPro" id="IPR001766">
    <property type="entry name" value="Fork_head_dom"/>
</dbReference>
<comment type="subcellular location">
    <subcellularLocation>
        <location evidence="3">Nucleus</location>
    </subcellularLocation>
</comment>
<evidence type="ECO:0000313" key="7">
    <source>
        <dbReference type="RefSeq" id="XP_031553940.1"/>
    </source>
</evidence>
<accession>A0A6P8HMR6</accession>
<dbReference type="InterPro" id="IPR030456">
    <property type="entry name" value="TF_fork_head_CS_2"/>
</dbReference>
<evidence type="ECO:0000259" key="5">
    <source>
        <dbReference type="PROSITE" id="PS50039"/>
    </source>
</evidence>
<dbReference type="PANTHER" id="PTHR11829">
    <property type="entry name" value="FORKHEAD BOX PROTEIN"/>
    <property type="match status" value="1"/>
</dbReference>
<protein>
    <submittedName>
        <fullName evidence="7">Forkhead box protein D5-A-like</fullName>
    </submittedName>
</protein>
<dbReference type="Pfam" id="PF00250">
    <property type="entry name" value="Forkhead"/>
    <property type="match status" value="1"/>
</dbReference>
<evidence type="ECO:0000256" key="2">
    <source>
        <dbReference type="ARBA" id="ARBA00023242"/>
    </source>
</evidence>
<dbReference type="GO" id="GO:0000978">
    <property type="term" value="F:RNA polymerase II cis-regulatory region sequence-specific DNA binding"/>
    <property type="evidence" value="ECO:0007669"/>
    <property type="project" value="TreeGrafter"/>
</dbReference>
<dbReference type="InParanoid" id="A0A6P8HMR6"/>
<dbReference type="OrthoDB" id="5402974at2759"/>
<dbReference type="Proteomes" id="UP000515163">
    <property type="component" value="Unplaced"/>
</dbReference>
<dbReference type="KEGG" id="aten:116290953"/>
<dbReference type="FunFam" id="1.10.10.10:FF:000598">
    <property type="entry name" value="forkhead box protein I1 isoform X2"/>
    <property type="match status" value="1"/>
</dbReference>
<feature type="domain" description="Fork-head" evidence="5">
    <location>
        <begin position="45"/>
        <end position="141"/>
    </location>
</feature>
<dbReference type="GO" id="GO:0009653">
    <property type="term" value="P:anatomical structure morphogenesis"/>
    <property type="evidence" value="ECO:0007669"/>
    <property type="project" value="TreeGrafter"/>
</dbReference>
<dbReference type="AlphaFoldDB" id="A0A6P8HMR6"/>
<dbReference type="GO" id="GO:0000981">
    <property type="term" value="F:DNA-binding transcription factor activity, RNA polymerase II-specific"/>
    <property type="evidence" value="ECO:0007669"/>
    <property type="project" value="TreeGrafter"/>
</dbReference>
<dbReference type="SMART" id="SM00339">
    <property type="entry name" value="FH"/>
    <property type="match status" value="1"/>
</dbReference>
<reference evidence="7" key="1">
    <citation type="submission" date="2025-08" db="UniProtKB">
        <authorList>
            <consortium name="RefSeq"/>
        </authorList>
    </citation>
    <scope>IDENTIFICATION</scope>
    <source>
        <tissue evidence="7">Tentacle</tissue>
    </source>
</reference>
<gene>
    <name evidence="7" type="primary">LOC116290953</name>
</gene>
<dbReference type="GeneID" id="116290953"/>
<evidence type="ECO:0000256" key="1">
    <source>
        <dbReference type="ARBA" id="ARBA00023125"/>
    </source>
</evidence>
<dbReference type="PANTHER" id="PTHR11829:SF343">
    <property type="entry name" value="FORK-HEAD DOMAIN-CONTAINING PROTEIN"/>
    <property type="match status" value="1"/>
</dbReference>
<feature type="region of interest" description="Disordered" evidence="4">
    <location>
        <begin position="192"/>
        <end position="223"/>
    </location>
</feature>
<evidence type="ECO:0000256" key="3">
    <source>
        <dbReference type="PROSITE-ProRule" id="PRU00089"/>
    </source>
</evidence>
<sequence>MTEKESKLSTKLEDIALFKNEAKRKKEKLPKSLGSVPARKRKNGKPPYSYIALIAMSILDTPDKRQTLSGIIDFIKKNFEYYGGECPVKGWQNSIRHNLSLNDCFVKTWRDPTNPSKGHLWTLHAKSMDMFEGGSFMRRKKRFKENVETDSHFEEVYSTYQDTCFDEPREDLEKNLSRSDVTISSFRSADVDDHSSRVMSPDSLASPTDPHPRSRSCSSTSSRDKIPEQVFIYPPSPYNLLTAASPRLFPHYSSLAVRRTAYYRDLVPYGHGFEASSFPLTAQTGCIRCLGCTCAYN</sequence>
<dbReference type="GO" id="GO:0005634">
    <property type="term" value="C:nucleus"/>
    <property type="evidence" value="ECO:0007669"/>
    <property type="project" value="UniProtKB-SubCell"/>
</dbReference>
<proteinExistence type="predicted"/>
<evidence type="ECO:0000313" key="6">
    <source>
        <dbReference type="Proteomes" id="UP000515163"/>
    </source>
</evidence>
<dbReference type="RefSeq" id="XP_031553940.1">
    <property type="nucleotide sequence ID" value="XM_031698080.1"/>
</dbReference>
<name>A0A6P8HMR6_ACTTE</name>
<dbReference type="InterPro" id="IPR050211">
    <property type="entry name" value="FOX_domain-containing"/>
</dbReference>
<keyword evidence="6" id="KW-1185">Reference proteome</keyword>
<dbReference type="PROSITE" id="PS00658">
    <property type="entry name" value="FORK_HEAD_2"/>
    <property type="match status" value="1"/>
</dbReference>
<keyword evidence="1 3" id="KW-0238">DNA-binding</keyword>
<dbReference type="InterPro" id="IPR036390">
    <property type="entry name" value="WH_DNA-bd_sf"/>
</dbReference>
<dbReference type="PRINTS" id="PR00053">
    <property type="entry name" value="FORKHEAD"/>
</dbReference>
<keyword evidence="2 3" id="KW-0539">Nucleus</keyword>
<dbReference type="GO" id="GO:0030154">
    <property type="term" value="P:cell differentiation"/>
    <property type="evidence" value="ECO:0007669"/>
    <property type="project" value="TreeGrafter"/>
</dbReference>
<feature type="DNA-binding region" description="Fork-head" evidence="3">
    <location>
        <begin position="45"/>
        <end position="141"/>
    </location>
</feature>
<dbReference type="Gene3D" id="1.10.10.10">
    <property type="entry name" value="Winged helix-like DNA-binding domain superfamily/Winged helix DNA-binding domain"/>
    <property type="match status" value="1"/>
</dbReference>
<dbReference type="SUPFAM" id="SSF46785">
    <property type="entry name" value="Winged helix' DNA-binding domain"/>
    <property type="match status" value="1"/>
</dbReference>